<name>A0AAD4NK41_9BILA</name>
<evidence type="ECO:0000313" key="2">
    <source>
        <dbReference type="EMBL" id="KAI1728383.1"/>
    </source>
</evidence>
<dbReference type="AlphaFoldDB" id="A0AAD4NK41"/>
<reference evidence="2" key="1">
    <citation type="submission" date="2022-01" db="EMBL/GenBank/DDBJ databases">
        <title>Genome Sequence Resource for Two Populations of Ditylenchus destructor, the Migratory Endoparasitic Phytonematode.</title>
        <authorList>
            <person name="Zhang H."/>
            <person name="Lin R."/>
            <person name="Xie B."/>
        </authorList>
    </citation>
    <scope>NUCLEOTIDE SEQUENCE</scope>
    <source>
        <strain evidence="2">BazhouSP</strain>
    </source>
</reference>
<protein>
    <submittedName>
        <fullName evidence="2">Uncharacterized protein</fullName>
    </submittedName>
</protein>
<comment type="caution">
    <text evidence="2">The sequence shown here is derived from an EMBL/GenBank/DDBJ whole genome shotgun (WGS) entry which is preliminary data.</text>
</comment>
<evidence type="ECO:0000256" key="1">
    <source>
        <dbReference type="SAM" id="MobiDB-lite"/>
    </source>
</evidence>
<organism evidence="2 3">
    <name type="scientific">Ditylenchus destructor</name>
    <dbReference type="NCBI Taxonomy" id="166010"/>
    <lineage>
        <taxon>Eukaryota</taxon>
        <taxon>Metazoa</taxon>
        <taxon>Ecdysozoa</taxon>
        <taxon>Nematoda</taxon>
        <taxon>Chromadorea</taxon>
        <taxon>Rhabditida</taxon>
        <taxon>Tylenchina</taxon>
        <taxon>Tylenchomorpha</taxon>
        <taxon>Sphaerularioidea</taxon>
        <taxon>Anguinidae</taxon>
        <taxon>Anguininae</taxon>
        <taxon>Ditylenchus</taxon>
    </lineage>
</organism>
<sequence length="147" mass="16705">MSPVKEQVSKLKEDSPSTTVFLRPLARIVNAQWRSPGKGEREGNRRAHFTCSSLSCMHILQHITKVVTSQLRREWRTDGLLADHRESPPAFPQGKDSEKGSRFPLSHSHSEPVAFNNFCQSPAHLPLSLRQRGRRCGRVDHLNNQCE</sequence>
<evidence type="ECO:0000313" key="3">
    <source>
        <dbReference type="Proteomes" id="UP001201812"/>
    </source>
</evidence>
<gene>
    <name evidence="2" type="ORF">DdX_00559</name>
</gene>
<dbReference type="Proteomes" id="UP001201812">
    <property type="component" value="Unassembled WGS sequence"/>
</dbReference>
<dbReference type="EMBL" id="JAKKPZ010000001">
    <property type="protein sequence ID" value="KAI1728383.1"/>
    <property type="molecule type" value="Genomic_DNA"/>
</dbReference>
<proteinExistence type="predicted"/>
<keyword evidence="3" id="KW-1185">Reference proteome</keyword>
<accession>A0AAD4NK41</accession>
<feature type="region of interest" description="Disordered" evidence="1">
    <location>
        <begin position="79"/>
        <end position="108"/>
    </location>
</feature>